<keyword evidence="2" id="KW-1185">Reference proteome</keyword>
<proteinExistence type="predicted"/>
<dbReference type="RefSeq" id="WP_126167460.1">
    <property type="nucleotide sequence ID" value="NZ_CP020373.1"/>
</dbReference>
<evidence type="ECO:0000313" key="1">
    <source>
        <dbReference type="EMBL" id="AZQ11157.1"/>
    </source>
</evidence>
<accession>A0ABM7DC34</accession>
<sequence length="107" mass="12278">MTQAIREINSQLQTLFAALENITAEDERCDDLVSQLQETIVKRQFLLQNLTDADGGADKAFLEAELMLSQRFMTQARALKDHRQQILHASSKSKRQLNVYRTIDANR</sequence>
<name>A0ABM7DC34_9GAMM</name>
<reference evidence="2" key="1">
    <citation type="submission" date="2017-03" db="EMBL/GenBank/DDBJ databases">
        <title>Full genome sequence of a non-lethal Shewanella isolate that potentiates virulence of Vibio parahaemolyticus causing acute hepatopancreatic necrosis disease (AHPND) in shrimp.</title>
        <authorList>
            <person name="Prachumwat A."/>
            <person name="Sritunyalucksana K."/>
        </authorList>
    </citation>
    <scope>NUCLEOTIDE SEQUENCE [LARGE SCALE GENOMIC DNA]</scope>
    <source>
        <strain evidence="2">TH2012</strain>
    </source>
</reference>
<organism evidence="1 2">
    <name type="scientific">Shewanella khirikhana</name>
    <dbReference type="NCBI Taxonomy" id="1965282"/>
    <lineage>
        <taxon>Bacteria</taxon>
        <taxon>Pseudomonadati</taxon>
        <taxon>Pseudomonadota</taxon>
        <taxon>Gammaproteobacteria</taxon>
        <taxon>Alteromonadales</taxon>
        <taxon>Shewanellaceae</taxon>
        <taxon>Shewanella</taxon>
    </lineage>
</organism>
<protein>
    <recommendedName>
        <fullName evidence="3">Flagellar protein FliT</fullName>
    </recommendedName>
</protein>
<dbReference type="Proteomes" id="UP000278437">
    <property type="component" value="Chromosome"/>
</dbReference>
<evidence type="ECO:0000313" key="2">
    <source>
        <dbReference type="Proteomes" id="UP000278437"/>
    </source>
</evidence>
<evidence type="ECO:0008006" key="3">
    <source>
        <dbReference type="Google" id="ProtNLM"/>
    </source>
</evidence>
<dbReference type="EMBL" id="CP020373">
    <property type="protein sequence ID" value="AZQ11157.1"/>
    <property type="molecule type" value="Genomic_DNA"/>
</dbReference>
<gene>
    <name evidence="1" type="ORF">STH12_02069</name>
</gene>